<proteinExistence type="predicted"/>
<reference evidence="1" key="1">
    <citation type="submission" date="2024-03" db="EMBL/GenBank/DDBJ databases">
        <title>Diverse circular DNA viruses in blood, oral, and fecal samples of captive lemurs.</title>
        <authorList>
            <person name="Paietta E.N."/>
            <person name="Kraberger S."/>
            <person name="Lund M.C."/>
            <person name="Custer J.M."/>
            <person name="Vargas K.M."/>
            <person name="Ehmke E.E."/>
            <person name="Yoder A.D."/>
            <person name="Varsani A."/>
        </authorList>
    </citation>
    <scope>NUCLEOTIDE SEQUENCE</scope>
    <source>
        <strain evidence="1">Duke_24FS_4</strain>
    </source>
</reference>
<accession>A0AAU8B0M2</accession>
<sequence>MARNGNGVFTIDGMTLRLWVTSLKRSFQVLDTENSGRLQSYLMHRDIAGTFYNYTLEIDPDKSNRADYDQFYEIVSAPVESHSMVFPYGQETLEFEAYVTNGEDELRMEETEDGHINKWSGLSLNFVAMEPYRRP</sequence>
<name>A0AAU8B0M2_9CAUD</name>
<dbReference type="EMBL" id="PP511522">
    <property type="protein sequence ID" value="XCD05124.1"/>
    <property type="molecule type" value="Genomic_DNA"/>
</dbReference>
<organism evidence="1">
    <name type="scientific">Dulem virus 35</name>
    <dbReference type="NCBI Taxonomy" id="3145753"/>
    <lineage>
        <taxon>Viruses</taxon>
        <taxon>Duplodnaviria</taxon>
        <taxon>Heunggongvirae</taxon>
        <taxon>Uroviricota</taxon>
        <taxon>Caudoviricetes</taxon>
    </lineage>
</organism>
<evidence type="ECO:0000313" key="1">
    <source>
        <dbReference type="EMBL" id="XCD05124.1"/>
    </source>
</evidence>
<protein>
    <submittedName>
        <fullName evidence="1">Uncharacterized protein</fullName>
    </submittedName>
</protein>